<dbReference type="GO" id="GO:0003755">
    <property type="term" value="F:peptidyl-prolyl cis-trans isomerase activity"/>
    <property type="evidence" value="ECO:0007669"/>
    <property type="project" value="UniProtKB-KW"/>
</dbReference>
<comment type="caution">
    <text evidence="9">The sequence shown here is derived from an EMBL/GenBank/DDBJ whole genome shotgun (WGS) entry which is preliminary data.</text>
</comment>
<evidence type="ECO:0000256" key="1">
    <source>
        <dbReference type="ARBA" id="ARBA00000971"/>
    </source>
</evidence>
<dbReference type="GO" id="GO:0000785">
    <property type="term" value="C:chromatin"/>
    <property type="evidence" value="ECO:0007669"/>
    <property type="project" value="TreeGrafter"/>
</dbReference>
<dbReference type="AlphaFoldDB" id="A0AAD9CWR6"/>
<evidence type="ECO:0000256" key="2">
    <source>
        <dbReference type="ARBA" id="ARBA00007838"/>
    </source>
</evidence>
<feature type="region of interest" description="Disordered" evidence="7">
    <location>
        <begin position="180"/>
        <end position="309"/>
    </location>
</feature>
<feature type="compositionally biased region" description="Low complexity" evidence="7">
    <location>
        <begin position="227"/>
        <end position="241"/>
    </location>
</feature>
<gene>
    <name evidence="9" type="ORF">DB88DRAFT_496495</name>
</gene>
<dbReference type="InterPro" id="IPR041232">
    <property type="entry name" value="NPL"/>
</dbReference>
<dbReference type="GO" id="GO:0005730">
    <property type="term" value="C:nucleolus"/>
    <property type="evidence" value="ECO:0007669"/>
    <property type="project" value="TreeGrafter"/>
</dbReference>
<dbReference type="InterPro" id="IPR023566">
    <property type="entry name" value="PPIase_Fpr3/Fpr4-like"/>
</dbReference>
<evidence type="ECO:0000256" key="4">
    <source>
        <dbReference type="ARBA" id="ARBA00023235"/>
    </source>
</evidence>
<feature type="compositionally biased region" description="Acidic residues" evidence="7">
    <location>
        <begin position="184"/>
        <end position="216"/>
    </location>
</feature>
<keyword evidence="10" id="KW-1185">Reference proteome</keyword>
<keyword evidence="3 5" id="KW-0697">Rotamase</keyword>
<dbReference type="Gene3D" id="2.60.120.340">
    <property type="entry name" value="Nucleoplasmin core domain"/>
    <property type="match status" value="1"/>
</dbReference>
<dbReference type="PANTHER" id="PTHR43811">
    <property type="entry name" value="FKBP-TYPE PEPTIDYL-PROLYL CIS-TRANS ISOMERASE FKPA"/>
    <property type="match status" value="1"/>
</dbReference>
<dbReference type="InterPro" id="IPR001179">
    <property type="entry name" value="PPIase_FKBP_dom"/>
</dbReference>
<dbReference type="Gene3D" id="3.10.50.40">
    <property type="match status" value="1"/>
</dbReference>
<evidence type="ECO:0000256" key="6">
    <source>
        <dbReference type="PROSITE-ProRule" id="PRU00277"/>
    </source>
</evidence>
<feature type="compositionally biased region" description="Basic residues" evidence="7">
    <location>
        <begin position="272"/>
        <end position="282"/>
    </location>
</feature>
<evidence type="ECO:0000259" key="8">
    <source>
        <dbReference type="PROSITE" id="PS50059"/>
    </source>
</evidence>
<feature type="region of interest" description="Disordered" evidence="7">
    <location>
        <begin position="48"/>
        <end position="135"/>
    </location>
</feature>
<feature type="compositionally biased region" description="Low complexity" evidence="7">
    <location>
        <begin position="252"/>
        <end position="263"/>
    </location>
</feature>
<reference evidence="9" key="1">
    <citation type="submission" date="2023-02" db="EMBL/GenBank/DDBJ databases">
        <title>Identification and recombinant expression of a fungal hydrolase from Papiliotrema laurentii that hydrolyzes apple cutin and clears colloidal polyester polyurethane.</title>
        <authorList>
            <consortium name="DOE Joint Genome Institute"/>
            <person name="Roman V.A."/>
            <person name="Bojanowski C."/>
            <person name="Crable B.R."/>
            <person name="Wagner D.N."/>
            <person name="Hung C.S."/>
            <person name="Nadeau L.J."/>
            <person name="Schratz L."/>
            <person name="Haridas S."/>
            <person name="Pangilinan J."/>
            <person name="Lipzen A."/>
            <person name="Na H."/>
            <person name="Yan M."/>
            <person name="Ng V."/>
            <person name="Grigoriev I.V."/>
            <person name="Spatafora J.W."/>
            <person name="Barlow D."/>
            <person name="Biffinger J."/>
            <person name="Kelley-Loughnane N."/>
            <person name="Varaljay V.A."/>
            <person name="Crookes-Goodson W.J."/>
        </authorList>
    </citation>
    <scope>NUCLEOTIDE SEQUENCE</scope>
    <source>
        <strain evidence="9">5307AH</strain>
    </source>
</reference>
<dbReference type="Proteomes" id="UP001182556">
    <property type="component" value="Unassembled WGS sequence"/>
</dbReference>
<dbReference type="PROSITE" id="PS50059">
    <property type="entry name" value="FKBP_PPIASE"/>
    <property type="match status" value="1"/>
</dbReference>
<dbReference type="PANTHER" id="PTHR43811:SF19">
    <property type="entry name" value="39 KDA FK506-BINDING NUCLEAR PROTEIN"/>
    <property type="match status" value="1"/>
</dbReference>
<comment type="similarity">
    <text evidence="2">Belongs to the FKBP-type PPIase family. FKBP3/4 subfamily.</text>
</comment>
<keyword evidence="4 5" id="KW-0413">Isomerase</keyword>
<feature type="compositionally biased region" description="Basic and acidic residues" evidence="7">
    <location>
        <begin position="298"/>
        <end position="307"/>
    </location>
</feature>
<dbReference type="Pfam" id="PF17800">
    <property type="entry name" value="NPL"/>
    <property type="match status" value="1"/>
</dbReference>
<dbReference type="EC" id="5.2.1.8" evidence="5"/>
<dbReference type="InterPro" id="IPR046357">
    <property type="entry name" value="PPIase_dom_sf"/>
</dbReference>
<feature type="domain" description="PPIase FKBP-type" evidence="8">
    <location>
        <begin position="333"/>
        <end position="419"/>
    </location>
</feature>
<comment type="catalytic activity">
    <reaction evidence="1 5 6">
        <text>[protein]-peptidylproline (omega=180) = [protein]-peptidylproline (omega=0)</text>
        <dbReference type="Rhea" id="RHEA:16237"/>
        <dbReference type="Rhea" id="RHEA-COMP:10747"/>
        <dbReference type="Rhea" id="RHEA-COMP:10748"/>
        <dbReference type="ChEBI" id="CHEBI:83833"/>
        <dbReference type="ChEBI" id="CHEBI:83834"/>
        <dbReference type="EC" id="5.2.1.8"/>
    </reaction>
</comment>
<organism evidence="9 10">
    <name type="scientific">Papiliotrema laurentii</name>
    <name type="common">Cryptococcus laurentii</name>
    <dbReference type="NCBI Taxonomy" id="5418"/>
    <lineage>
        <taxon>Eukaryota</taxon>
        <taxon>Fungi</taxon>
        <taxon>Dikarya</taxon>
        <taxon>Basidiomycota</taxon>
        <taxon>Agaricomycotina</taxon>
        <taxon>Tremellomycetes</taxon>
        <taxon>Tremellales</taxon>
        <taxon>Rhynchogastremaceae</taxon>
        <taxon>Papiliotrema</taxon>
    </lineage>
</organism>
<feature type="compositionally biased region" description="Low complexity" evidence="7">
    <location>
        <begin position="288"/>
        <end position="297"/>
    </location>
</feature>
<evidence type="ECO:0000313" key="10">
    <source>
        <dbReference type="Proteomes" id="UP001182556"/>
    </source>
</evidence>
<evidence type="ECO:0000313" key="9">
    <source>
        <dbReference type="EMBL" id="KAK1921915.1"/>
    </source>
</evidence>
<evidence type="ECO:0000256" key="7">
    <source>
        <dbReference type="SAM" id="MobiDB-lite"/>
    </source>
</evidence>
<evidence type="ECO:0000256" key="3">
    <source>
        <dbReference type="ARBA" id="ARBA00023110"/>
    </source>
</evidence>
<protein>
    <recommendedName>
        <fullName evidence="5">FK506-binding protein</fullName>
        <ecNumber evidence="5">5.2.1.8</ecNumber>
    </recommendedName>
</protein>
<evidence type="ECO:0000256" key="5">
    <source>
        <dbReference type="PIRNR" id="PIRNR001473"/>
    </source>
</evidence>
<feature type="compositionally biased region" description="Acidic residues" evidence="7">
    <location>
        <begin position="60"/>
        <end position="88"/>
    </location>
</feature>
<dbReference type="FunFam" id="3.10.50.40:FF:000006">
    <property type="entry name" value="Peptidyl-prolyl cis-trans isomerase"/>
    <property type="match status" value="1"/>
</dbReference>
<accession>A0AAD9CWR6</accession>
<name>A0AAD9CWR6_PAPLA</name>
<dbReference type="EMBL" id="JAODAN010000009">
    <property type="protein sequence ID" value="KAK1921915.1"/>
    <property type="molecule type" value="Genomic_DNA"/>
</dbReference>
<dbReference type="Pfam" id="PF00254">
    <property type="entry name" value="FKBP_C"/>
    <property type="match status" value="1"/>
</dbReference>
<sequence length="419" mass="45693">MATKMNLWSLTLLPGEKYPMYIRRDFVLTNAALGEDLRSNDGRSVVKVTHQPLPPHFGDDSDSEFDSDLDIDDDEELDEDEFELDEEEGFKLTPKKGKAEANGEAMDEDDEEEEDDDEEDEDDEDFSDDEEVEETNVICSLTAGKTEQTSLDLTFVAGDAVMFEVTGENAVHLLGNYIYQPGAEDSDDESDFDDEHDDYSDLELDSEDEDFDEEEAPAGKITEITEPAPKAAAKPKAAPAATENKKRKADAIESPAPKAAAAEESTEGLSKAQKKKLAKKTKRESEGAAPVAAASPAQEKKPEAKKESKIKKLPNGLIIEDVTVGDGPIAKTGKRLGMRYIGKLENGKQFDANTSGKAFTFVLGRGEVIKGWDQGLVGMHVGGERRLTIPAPLAYGNQKLPGIPKGSTLKFDVKLVSVN</sequence>
<proteinExistence type="inferred from homology"/>
<dbReference type="SUPFAM" id="SSF54534">
    <property type="entry name" value="FKBP-like"/>
    <property type="match status" value="1"/>
</dbReference>
<feature type="compositionally biased region" description="Acidic residues" evidence="7">
    <location>
        <begin position="105"/>
        <end position="134"/>
    </location>
</feature>
<dbReference type="PIRSF" id="PIRSF001473">
    <property type="entry name" value="FK506-bp_FPR3"/>
    <property type="match status" value="1"/>
</dbReference>